<keyword evidence="5 14" id="KW-1133">Transmembrane helix</keyword>
<evidence type="ECO:0000313" key="17">
    <source>
        <dbReference type="Proteomes" id="UP000094043"/>
    </source>
</evidence>
<evidence type="ECO:0000256" key="8">
    <source>
        <dbReference type="ARBA" id="ARBA00023136"/>
    </source>
</evidence>
<sequence length="401" mass="44621">MSFEDPKESTFDGVLIDKNSRSQVVGPFGTENSHLASGGFVLDTVVNLLYNSILSPLFTVFLSIILYQVRSTHLAFTISCLWSSVICLTRIWNQINRLYSNQRSPLFHSKKLRWKEQVVLVTGGGSGIGACLAETLAARNAKVVVLTREESKHNANYDNIHTYKCDVSVYKEVEKAAVQIRKEVGDPTIIVNNAGVVKGKLLLDLTEEDINSTFGSNTLAQFWILKIFLPAMLRQGAGHVVTMSSLLGIVSAAQMSDYCASKAAVLSLHQTLRLELDNRYHSPTIRTTLVVPAYTVTSLFSRVKLPSNCLFSFLCPPVQPDTIAKQIIDALEENESRIIRLPSYTNLARFSGDAVGLVPAWMRDFVQWLSGADHAMTEYGPRPDAGERLAMERRNEFRDED</sequence>
<dbReference type="PANTHER" id="PTHR24322">
    <property type="entry name" value="PKSB"/>
    <property type="match status" value="1"/>
</dbReference>
<feature type="region of interest" description="Disordered" evidence="13">
    <location>
        <begin position="377"/>
        <end position="401"/>
    </location>
</feature>
<dbReference type="PROSITE" id="PS00061">
    <property type="entry name" value="ADH_SHORT"/>
    <property type="match status" value="1"/>
</dbReference>
<feature type="transmembrane region" description="Helical" evidence="14">
    <location>
        <begin position="48"/>
        <end position="67"/>
    </location>
</feature>
<dbReference type="Proteomes" id="UP000094043">
    <property type="component" value="Chromosome 7"/>
</dbReference>
<comment type="subcellular location">
    <subcellularLocation>
        <location evidence="1">Membrane</location>
        <topology evidence="1">Multi-pass membrane protein</topology>
    </subcellularLocation>
</comment>
<dbReference type="PANTHER" id="PTHR24322:SF736">
    <property type="entry name" value="RETINOL DEHYDROGENASE 10"/>
    <property type="match status" value="1"/>
</dbReference>
<comment type="similarity">
    <text evidence="2 12">Belongs to the short-chain dehydrogenases/reductases (SDR) family.</text>
</comment>
<feature type="transmembrane region" description="Helical" evidence="14">
    <location>
        <begin position="74"/>
        <end position="92"/>
    </location>
</feature>
<evidence type="ECO:0000256" key="3">
    <source>
        <dbReference type="ARBA" id="ARBA00022692"/>
    </source>
</evidence>
<feature type="compositionally biased region" description="Basic and acidic residues" evidence="13">
    <location>
        <begin position="384"/>
        <end position="401"/>
    </location>
</feature>
<reference evidence="16" key="2">
    <citation type="journal article" date="2022" name="Elife">
        <title>Obligate sexual reproduction of a homothallic fungus closely related to the Cryptococcus pathogenic species complex.</title>
        <authorList>
            <person name="Passer A.R."/>
            <person name="Clancey S.A."/>
            <person name="Shea T."/>
            <person name="David-Palma M."/>
            <person name="Averette A.F."/>
            <person name="Boekhout T."/>
            <person name="Porcel B.M."/>
            <person name="Nowrousian M."/>
            <person name="Cuomo C.A."/>
            <person name="Sun S."/>
            <person name="Heitman J."/>
            <person name="Coelho M.A."/>
        </authorList>
    </citation>
    <scope>NUCLEOTIDE SEQUENCE</scope>
    <source>
        <strain evidence="16">CBS 7841</strain>
    </source>
</reference>
<dbReference type="EMBL" id="CP143790">
    <property type="protein sequence ID" value="WVN90403.1"/>
    <property type="molecule type" value="Genomic_DNA"/>
</dbReference>
<evidence type="ECO:0000256" key="13">
    <source>
        <dbReference type="SAM" id="MobiDB-lite"/>
    </source>
</evidence>
<dbReference type="InterPro" id="IPR020904">
    <property type="entry name" value="Sc_DH/Rdtase_CS"/>
</dbReference>
<dbReference type="FunFam" id="3.40.50.720:FF:000131">
    <property type="entry name" value="Short-chain dehydrogenase/reductase 3"/>
    <property type="match status" value="1"/>
</dbReference>
<evidence type="ECO:0000256" key="10">
    <source>
        <dbReference type="ARBA" id="ARBA00068717"/>
    </source>
</evidence>
<feature type="domain" description="Ketoreductase" evidence="15">
    <location>
        <begin position="117"/>
        <end position="297"/>
    </location>
</feature>
<dbReference type="GO" id="GO:0052650">
    <property type="term" value="F:all-trans-retinol dehydrogenase (NADP+) activity"/>
    <property type="evidence" value="ECO:0007669"/>
    <property type="project" value="UniProtKB-ARBA"/>
</dbReference>
<evidence type="ECO:0000256" key="12">
    <source>
        <dbReference type="RuleBase" id="RU000363"/>
    </source>
</evidence>
<dbReference type="SMART" id="SM00822">
    <property type="entry name" value="PKS_KR"/>
    <property type="match status" value="1"/>
</dbReference>
<evidence type="ECO:0000256" key="7">
    <source>
        <dbReference type="ARBA" id="ARBA00023098"/>
    </source>
</evidence>
<gene>
    <name evidence="16" type="ORF">L203_105639</name>
</gene>
<dbReference type="PRINTS" id="PR00081">
    <property type="entry name" value="GDHRDH"/>
</dbReference>
<dbReference type="Pfam" id="PF00106">
    <property type="entry name" value="adh_short"/>
    <property type="match status" value="1"/>
</dbReference>
<evidence type="ECO:0000256" key="6">
    <source>
        <dbReference type="ARBA" id="ARBA00023002"/>
    </source>
</evidence>
<keyword evidence="6" id="KW-0560">Oxidoreductase</keyword>
<evidence type="ECO:0000256" key="14">
    <source>
        <dbReference type="SAM" id="Phobius"/>
    </source>
</evidence>
<dbReference type="AlphaFoldDB" id="A0AAJ8M3N2"/>
<evidence type="ECO:0000256" key="11">
    <source>
        <dbReference type="ARBA" id="ARBA00082544"/>
    </source>
</evidence>
<evidence type="ECO:0000259" key="15">
    <source>
        <dbReference type="SMART" id="SM00822"/>
    </source>
</evidence>
<dbReference type="PRINTS" id="PR00080">
    <property type="entry name" value="SDRFAMILY"/>
</dbReference>
<keyword evidence="17" id="KW-1185">Reference proteome</keyword>
<dbReference type="SUPFAM" id="SSF51735">
    <property type="entry name" value="NAD(P)-binding Rossmann-fold domains"/>
    <property type="match status" value="1"/>
</dbReference>
<keyword evidence="7" id="KW-0443">Lipid metabolism</keyword>
<dbReference type="Gene3D" id="3.40.50.720">
    <property type="entry name" value="NAD(P)-binding Rossmann-like Domain"/>
    <property type="match status" value="1"/>
</dbReference>
<dbReference type="InterPro" id="IPR057326">
    <property type="entry name" value="KR_dom"/>
</dbReference>
<evidence type="ECO:0000313" key="16">
    <source>
        <dbReference type="EMBL" id="WVN90403.1"/>
    </source>
</evidence>
<reference evidence="16" key="1">
    <citation type="submission" date="2016-06" db="EMBL/GenBank/DDBJ databases">
        <authorList>
            <person name="Cuomo C."/>
            <person name="Litvintseva A."/>
            <person name="Heitman J."/>
            <person name="Chen Y."/>
            <person name="Sun S."/>
            <person name="Springer D."/>
            <person name="Dromer F."/>
            <person name="Young S."/>
            <person name="Zeng Q."/>
            <person name="Chapman S."/>
            <person name="Gujja S."/>
            <person name="Saif S."/>
            <person name="Birren B."/>
        </authorList>
    </citation>
    <scope>NUCLEOTIDE SEQUENCE</scope>
    <source>
        <strain evidence="16">CBS 7841</strain>
    </source>
</reference>
<keyword evidence="4" id="KW-0521">NADP</keyword>
<dbReference type="GeneID" id="91089848"/>
<dbReference type="InterPro" id="IPR002347">
    <property type="entry name" value="SDR_fam"/>
</dbReference>
<evidence type="ECO:0000256" key="2">
    <source>
        <dbReference type="ARBA" id="ARBA00006484"/>
    </source>
</evidence>
<protein>
    <recommendedName>
        <fullName evidence="10">Short-chain dehydrogenase/reductase 3</fullName>
    </recommendedName>
    <alternativeName>
        <fullName evidence="11">Retinal short-chain dehydrogenase/reductase 1</fullName>
    </alternativeName>
</protein>
<reference evidence="16" key="3">
    <citation type="submission" date="2024-01" db="EMBL/GenBank/DDBJ databases">
        <authorList>
            <person name="Coelho M.A."/>
            <person name="David-Palma M."/>
            <person name="Shea T."/>
            <person name="Sun S."/>
            <person name="Cuomo C.A."/>
            <person name="Heitman J."/>
        </authorList>
    </citation>
    <scope>NUCLEOTIDE SEQUENCE</scope>
    <source>
        <strain evidence="16">CBS 7841</strain>
    </source>
</reference>
<dbReference type="CDD" id="cd05339">
    <property type="entry name" value="17beta-HSDXI-like_SDR_c"/>
    <property type="match status" value="1"/>
</dbReference>
<name>A0AAJ8M3N2_9TREE</name>
<evidence type="ECO:0000256" key="5">
    <source>
        <dbReference type="ARBA" id="ARBA00022989"/>
    </source>
</evidence>
<dbReference type="GO" id="GO:0016020">
    <property type="term" value="C:membrane"/>
    <property type="evidence" value="ECO:0007669"/>
    <property type="project" value="UniProtKB-SubCell"/>
</dbReference>
<keyword evidence="8 14" id="KW-0472">Membrane</keyword>
<proteinExistence type="inferred from homology"/>
<accession>A0AAJ8M3N2</accession>
<evidence type="ECO:0000256" key="1">
    <source>
        <dbReference type="ARBA" id="ARBA00004141"/>
    </source>
</evidence>
<comment type="function">
    <text evidence="9">Catalyzes the reduction of all-trans-retinal to all-trans-retinol in the presence of NADPH.</text>
</comment>
<evidence type="ECO:0000256" key="9">
    <source>
        <dbReference type="ARBA" id="ARBA00059620"/>
    </source>
</evidence>
<keyword evidence="3 14" id="KW-0812">Transmembrane</keyword>
<dbReference type="KEGG" id="cdep:91089848"/>
<dbReference type="RefSeq" id="XP_066071103.1">
    <property type="nucleotide sequence ID" value="XM_066215006.1"/>
</dbReference>
<dbReference type="InterPro" id="IPR036291">
    <property type="entry name" value="NAD(P)-bd_dom_sf"/>
</dbReference>
<evidence type="ECO:0000256" key="4">
    <source>
        <dbReference type="ARBA" id="ARBA00022857"/>
    </source>
</evidence>
<organism evidence="16 17">
    <name type="scientific">Cryptococcus depauperatus CBS 7841</name>
    <dbReference type="NCBI Taxonomy" id="1295531"/>
    <lineage>
        <taxon>Eukaryota</taxon>
        <taxon>Fungi</taxon>
        <taxon>Dikarya</taxon>
        <taxon>Basidiomycota</taxon>
        <taxon>Agaricomycotina</taxon>
        <taxon>Tremellomycetes</taxon>
        <taxon>Tremellales</taxon>
        <taxon>Cryptococcaceae</taxon>
        <taxon>Cryptococcus</taxon>
    </lineage>
</organism>